<keyword evidence="1" id="KW-0812">Transmembrane</keyword>
<evidence type="ECO:0000313" key="2">
    <source>
        <dbReference type="EMBL" id="TGO22326.1"/>
    </source>
</evidence>
<organism evidence="2 3">
    <name type="scientific">Botrytis paeoniae</name>
    <dbReference type="NCBI Taxonomy" id="278948"/>
    <lineage>
        <taxon>Eukaryota</taxon>
        <taxon>Fungi</taxon>
        <taxon>Dikarya</taxon>
        <taxon>Ascomycota</taxon>
        <taxon>Pezizomycotina</taxon>
        <taxon>Leotiomycetes</taxon>
        <taxon>Helotiales</taxon>
        <taxon>Sclerotiniaceae</taxon>
        <taxon>Botrytis</taxon>
    </lineage>
</organism>
<keyword evidence="3" id="KW-1185">Reference proteome</keyword>
<dbReference type="Proteomes" id="UP000297910">
    <property type="component" value="Unassembled WGS sequence"/>
</dbReference>
<proteinExistence type="predicted"/>
<evidence type="ECO:0000256" key="1">
    <source>
        <dbReference type="SAM" id="Phobius"/>
    </source>
</evidence>
<dbReference type="AlphaFoldDB" id="A0A4Z1FCR0"/>
<gene>
    <name evidence="2" type="ORF">BPAE_0172g00070</name>
</gene>
<sequence>MSQWHHSAGKTPMLFKIKTEPLALLLITVTSYSYAVTLYLGILHKINIQTPTFGVEVPVENRSCSRLSDDLLLTNVDFMTKAKHYPIYF</sequence>
<feature type="transmembrane region" description="Helical" evidence="1">
    <location>
        <begin position="21"/>
        <end position="42"/>
    </location>
</feature>
<keyword evidence="1" id="KW-1133">Transmembrane helix</keyword>
<evidence type="ECO:0000313" key="3">
    <source>
        <dbReference type="Proteomes" id="UP000297910"/>
    </source>
</evidence>
<protein>
    <submittedName>
        <fullName evidence="2">Uncharacterized protein</fullName>
    </submittedName>
</protein>
<dbReference type="EMBL" id="PQXI01000172">
    <property type="protein sequence ID" value="TGO22326.1"/>
    <property type="molecule type" value="Genomic_DNA"/>
</dbReference>
<reference evidence="2 3" key="1">
    <citation type="submission" date="2017-12" db="EMBL/GenBank/DDBJ databases">
        <title>Comparative genomics of Botrytis spp.</title>
        <authorList>
            <person name="Valero-Jimenez C.A."/>
            <person name="Tapia P."/>
            <person name="Veloso J."/>
            <person name="Silva-Moreno E."/>
            <person name="Staats M."/>
            <person name="Valdes J.H."/>
            <person name="Van Kan J.A.L."/>
        </authorList>
    </citation>
    <scope>NUCLEOTIDE SEQUENCE [LARGE SCALE GENOMIC DNA]</scope>
    <source>
        <strain evidence="2 3">Bp0003</strain>
    </source>
</reference>
<name>A0A4Z1FCR0_9HELO</name>
<keyword evidence="1" id="KW-0472">Membrane</keyword>
<accession>A0A4Z1FCR0</accession>
<comment type="caution">
    <text evidence="2">The sequence shown here is derived from an EMBL/GenBank/DDBJ whole genome shotgun (WGS) entry which is preliminary data.</text>
</comment>